<feature type="active site" description="Proton donor" evidence="3">
    <location>
        <position position="155"/>
    </location>
</feature>
<protein>
    <submittedName>
        <fullName evidence="5">Protein O-GlcNAcase</fullName>
    </submittedName>
</protein>
<dbReference type="Pfam" id="PF07555">
    <property type="entry name" value="NAGidase"/>
    <property type="match status" value="1"/>
</dbReference>
<sequence length="519" mass="58100">MLLAALLLGAAAFSDAGEILAQGRAQAQKAGEGKRIAESGIVEGFYGRPWTEEERCSMFHFLGEKGMNLYVYAPKDDPYHREKWREPYPPEELLALKRLAKEADAAGVQLVFAVSPGLDARFSRWAGEADYRALLRKLESVHNLGIHRFAVFFDDIEKKDGKAQARLLNRLNRELLTRGLADQPLLAVPTEYFLRDMVQGDAPKAYTRDMAAELDSDIVVLFTGSEVVPEGVSAEDLAKAERLYHRSVGLWWNYPVTDYLPGKLALGPVQGLDSAVAERVPVFLLNPMEKPRLSRIALATGAAWLKDPLAYDAEEAWRDAIREQYGGLASDMELFALHSRRMDKDWAHIGSPDAPLLQKEMENFWEKLATGADTKAEEKVLAREFKRLERAAKHLEERLPPEVKEECLPQLHLLASYAEAGEAALSMFEARRKNQLGREAAYYRRLLDVPVEWQDEKAPRLSEQVLVSFIKKARQWHEGWGQVDMQNAVLSSGKNDGATLDDIGRAAAAGANFRQSGGQ</sequence>
<dbReference type="EMBL" id="JARVLH010000001">
    <property type="protein sequence ID" value="MEX5284095.1"/>
    <property type="molecule type" value="Genomic_DNA"/>
</dbReference>
<evidence type="ECO:0000313" key="6">
    <source>
        <dbReference type="Proteomes" id="UP001559623"/>
    </source>
</evidence>
<keyword evidence="2 3" id="KW-0326">Glycosidase</keyword>
<dbReference type="SUPFAM" id="SSF51445">
    <property type="entry name" value="(Trans)glycosidases"/>
    <property type="match status" value="1"/>
</dbReference>
<dbReference type="Gene3D" id="1.20.58.460">
    <property type="entry name" value="Hyaluronidase post-catalytic domain-like"/>
    <property type="match status" value="1"/>
</dbReference>
<evidence type="ECO:0000256" key="3">
    <source>
        <dbReference type="PROSITE-ProRule" id="PRU01353"/>
    </source>
</evidence>
<dbReference type="PANTHER" id="PTHR13170">
    <property type="entry name" value="O-GLCNACASE"/>
    <property type="match status" value="1"/>
</dbReference>
<dbReference type="InterPro" id="IPR049019">
    <property type="entry name" value="NagJ-like_helical"/>
</dbReference>
<accession>A0ABV3X2S0</accession>
<reference evidence="5 6" key="1">
    <citation type="submission" date="2023-04" db="EMBL/GenBank/DDBJ databases">
        <title>Genome Sequence of Selenomonas sputigena ATCC 33150.</title>
        <authorList>
            <person name="Miller D.P."/>
            <person name="Anvari S."/>
            <person name="Polson S.W."/>
            <person name="Macdonald M."/>
            <person name="Mcdowell J.V."/>
        </authorList>
    </citation>
    <scope>NUCLEOTIDE SEQUENCE [LARGE SCALE GENOMIC DNA]</scope>
    <source>
        <strain evidence="5 6">ATCC 33150</strain>
    </source>
</reference>
<dbReference type="Proteomes" id="UP001559623">
    <property type="component" value="Unassembled WGS sequence"/>
</dbReference>
<proteinExistence type="inferred from homology"/>
<evidence type="ECO:0000256" key="2">
    <source>
        <dbReference type="ARBA" id="ARBA00023295"/>
    </source>
</evidence>
<dbReference type="Gene3D" id="3.20.20.80">
    <property type="entry name" value="Glycosidases"/>
    <property type="match status" value="1"/>
</dbReference>
<dbReference type="RefSeq" id="WP_368846212.1">
    <property type="nucleotide sequence ID" value="NZ_CP194411.1"/>
</dbReference>
<gene>
    <name evidence="5" type="ORF">QCO44_00330</name>
</gene>
<feature type="domain" description="GH84" evidence="4">
    <location>
        <begin position="37"/>
        <end position="309"/>
    </location>
</feature>
<evidence type="ECO:0000259" key="4">
    <source>
        <dbReference type="PROSITE" id="PS52009"/>
    </source>
</evidence>
<dbReference type="InterPro" id="IPR017853">
    <property type="entry name" value="GH"/>
</dbReference>
<dbReference type="InterPro" id="IPR011496">
    <property type="entry name" value="O-GlcNAcase_cat"/>
</dbReference>
<name>A0ABV3X2S0_9FIRM</name>
<dbReference type="InterPro" id="IPR051822">
    <property type="entry name" value="Glycosyl_Hydrolase_84"/>
</dbReference>
<dbReference type="Pfam" id="PF21774">
    <property type="entry name" value="NagJ_C"/>
    <property type="match status" value="1"/>
</dbReference>
<dbReference type="PANTHER" id="PTHR13170:SF16">
    <property type="entry name" value="PROTEIN O-GLCNACASE"/>
    <property type="match status" value="1"/>
</dbReference>
<organism evidence="5 6">
    <name type="scientific">Selenomonas sputigena</name>
    <dbReference type="NCBI Taxonomy" id="69823"/>
    <lineage>
        <taxon>Bacteria</taxon>
        <taxon>Bacillati</taxon>
        <taxon>Bacillota</taxon>
        <taxon>Negativicutes</taxon>
        <taxon>Selenomonadales</taxon>
        <taxon>Selenomonadaceae</taxon>
        <taxon>Selenomonas</taxon>
    </lineage>
</organism>
<dbReference type="SUPFAM" id="SSF140657">
    <property type="entry name" value="Hyaluronidase post-catalytic domain-like"/>
    <property type="match status" value="1"/>
</dbReference>
<dbReference type="PROSITE" id="PS52009">
    <property type="entry name" value="GH84"/>
    <property type="match status" value="1"/>
</dbReference>
<keyword evidence="1 3" id="KW-0378">Hydrolase</keyword>
<comment type="caution">
    <text evidence="5">The sequence shown here is derived from an EMBL/GenBank/DDBJ whole genome shotgun (WGS) entry which is preliminary data.</text>
</comment>
<keyword evidence="6" id="KW-1185">Reference proteome</keyword>
<evidence type="ECO:0000256" key="1">
    <source>
        <dbReference type="ARBA" id="ARBA00022801"/>
    </source>
</evidence>
<evidence type="ECO:0000313" key="5">
    <source>
        <dbReference type="EMBL" id="MEX5284095.1"/>
    </source>
</evidence>
<comment type="similarity">
    <text evidence="3">Belongs to the glycosyl hydrolase 84 family.</text>
</comment>